<dbReference type="AlphaFoldDB" id="A0A0D7AWX9"/>
<dbReference type="EMBL" id="KN880792">
    <property type="protein sequence ID" value="KIY62359.1"/>
    <property type="molecule type" value="Genomic_DNA"/>
</dbReference>
<dbReference type="SUPFAM" id="SSF51905">
    <property type="entry name" value="FAD/NAD(P)-binding domain"/>
    <property type="match status" value="1"/>
</dbReference>
<organism evidence="5 6">
    <name type="scientific">Cylindrobasidium torrendii FP15055 ss-10</name>
    <dbReference type="NCBI Taxonomy" id="1314674"/>
    <lineage>
        <taxon>Eukaryota</taxon>
        <taxon>Fungi</taxon>
        <taxon>Dikarya</taxon>
        <taxon>Basidiomycota</taxon>
        <taxon>Agaricomycotina</taxon>
        <taxon>Agaricomycetes</taxon>
        <taxon>Agaricomycetidae</taxon>
        <taxon>Agaricales</taxon>
        <taxon>Marasmiineae</taxon>
        <taxon>Physalacriaceae</taxon>
        <taxon>Cylindrobasidium</taxon>
    </lineage>
</organism>
<evidence type="ECO:0000256" key="3">
    <source>
        <dbReference type="ARBA" id="ARBA00023002"/>
    </source>
</evidence>
<keyword evidence="3" id="KW-0560">Oxidoreductase</keyword>
<feature type="domain" description="FAD-binding" evidence="4">
    <location>
        <begin position="5"/>
        <end position="179"/>
    </location>
</feature>
<dbReference type="GO" id="GO:0016491">
    <property type="term" value="F:oxidoreductase activity"/>
    <property type="evidence" value="ECO:0007669"/>
    <property type="project" value="UniProtKB-KW"/>
</dbReference>
<dbReference type="InterPro" id="IPR036188">
    <property type="entry name" value="FAD/NAD-bd_sf"/>
</dbReference>
<dbReference type="SUPFAM" id="SSF54373">
    <property type="entry name" value="FAD-linked reductases, C-terminal domain"/>
    <property type="match status" value="1"/>
</dbReference>
<keyword evidence="2" id="KW-0274">FAD</keyword>
<dbReference type="Proteomes" id="UP000054007">
    <property type="component" value="Unassembled WGS sequence"/>
</dbReference>
<dbReference type="GO" id="GO:0044550">
    <property type="term" value="P:secondary metabolite biosynthetic process"/>
    <property type="evidence" value="ECO:0007669"/>
    <property type="project" value="TreeGrafter"/>
</dbReference>
<evidence type="ECO:0000256" key="2">
    <source>
        <dbReference type="ARBA" id="ARBA00022827"/>
    </source>
</evidence>
<name>A0A0D7AWX9_9AGAR</name>
<feature type="domain" description="FAD-binding" evidence="4">
    <location>
        <begin position="305"/>
        <end position="377"/>
    </location>
</feature>
<gene>
    <name evidence="5" type="ORF">CYLTODRAFT_494693</name>
</gene>
<protein>
    <submittedName>
        <fullName evidence="5">Salicylate hydroxylase</fullName>
    </submittedName>
</protein>
<proteinExistence type="predicted"/>
<dbReference type="InterPro" id="IPR002938">
    <property type="entry name" value="FAD-bd"/>
</dbReference>
<dbReference type="GO" id="GO:0071949">
    <property type="term" value="F:FAD binding"/>
    <property type="evidence" value="ECO:0007669"/>
    <property type="project" value="InterPro"/>
</dbReference>
<sequence length="443" mass="48575">MQRFRVAVCGAGIGGLATAVALSKYDDIDLDLYEAASKLTEVGAGVVVLPRTWDVLEKLGISEDLSKKAPQQPKREQAPSFTYRKGDEAEGLHIDVLMIQGRLIPLHRAEFQTTLALHLPEHYRIHTSKRLKTYTEENNTIALEFEDGSKETCDVLIGADGIKSVTRSLLMQSLASKTTDTARSDSLLSCIPPEWTGVAVYRSLVPAEKLRSKSPDNPSLVRETMYMGKHGAIVTYPIMGGTIINTAAFTVRHDLAGTPYEGSWSEHVDANEIGSTFAHWEPYVQAILQCMENPLKWAIHTVKPLETFASGHVALLGDAAHAMLPNQGAGAGQAVEDAYILATLLGHPSTKKENLSKALSIYDAIRRPFSQDIARRSRLSSQISSFVSKEIEGLSDNFDGLQGQAKVDALKKFSSTLKNLTQWSWHTTIDTDVERAVSMLEAL</sequence>
<evidence type="ECO:0000313" key="5">
    <source>
        <dbReference type="EMBL" id="KIY62359.1"/>
    </source>
</evidence>
<dbReference type="OrthoDB" id="417877at2759"/>
<keyword evidence="6" id="KW-1185">Reference proteome</keyword>
<dbReference type="STRING" id="1314674.A0A0D7AWX9"/>
<dbReference type="Pfam" id="PF01494">
    <property type="entry name" value="FAD_binding_3"/>
    <property type="match status" value="2"/>
</dbReference>
<keyword evidence="1" id="KW-0285">Flavoprotein</keyword>
<dbReference type="Gene3D" id="3.50.50.60">
    <property type="entry name" value="FAD/NAD(P)-binding domain"/>
    <property type="match status" value="1"/>
</dbReference>
<dbReference type="PANTHER" id="PTHR46720">
    <property type="entry name" value="HYDROXYLASE, PUTATIVE (AFU_ORTHOLOGUE AFUA_3G01460)-RELATED"/>
    <property type="match status" value="1"/>
</dbReference>
<dbReference type="PRINTS" id="PR00420">
    <property type="entry name" value="RNGMNOXGNASE"/>
</dbReference>
<reference evidence="5 6" key="1">
    <citation type="journal article" date="2015" name="Fungal Genet. Biol.">
        <title>Evolution of novel wood decay mechanisms in Agaricales revealed by the genome sequences of Fistulina hepatica and Cylindrobasidium torrendii.</title>
        <authorList>
            <person name="Floudas D."/>
            <person name="Held B.W."/>
            <person name="Riley R."/>
            <person name="Nagy L.G."/>
            <person name="Koehler G."/>
            <person name="Ransdell A.S."/>
            <person name="Younus H."/>
            <person name="Chow J."/>
            <person name="Chiniquy J."/>
            <person name="Lipzen A."/>
            <person name="Tritt A."/>
            <person name="Sun H."/>
            <person name="Haridas S."/>
            <person name="LaButti K."/>
            <person name="Ohm R.A."/>
            <person name="Kues U."/>
            <person name="Blanchette R.A."/>
            <person name="Grigoriev I.V."/>
            <person name="Minto R.E."/>
            <person name="Hibbett D.S."/>
        </authorList>
    </citation>
    <scope>NUCLEOTIDE SEQUENCE [LARGE SCALE GENOMIC DNA]</scope>
    <source>
        <strain evidence="5 6">FP15055 ss-10</strain>
    </source>
</reference>
<evidence type="ECO:0000259" key="4">
    <source>
        <dbReference type="Pfam" id="PF01494"/>
    </source>
</evidence>
<dbReference type="InterPro" id="IPR051104">
    <property type="entry name" value="FAD_monoxygenase"/>
</dbReference>
<accession>A0A0D7AWX9</accession>
<evidence type="ECO:0000256" key="1">
    <source>
        <dbReference type="ARBA" id="ARBA00022630"/>
    </source>
</evidence>
<dbReference type="PANTHER" id="PTHR46720:SF3">
    <property type="entry name" value="FAD-BINDING DOMAIN-CONTAINING PROTEIN-RELATED"/>
    <property type="match status" value="1"/>
</dbReference>
<evidence type="ECO:0000313" key="6">
    <source>
        <dbReference type="Proteomes" id="UP000054007"/>
    </source>
</evidence>